<keyword evidence="2" id="KW-1185">Reference proteome</keyword>
<dbReference type="RefSeq" id="WP_110805546.1">
    <property type="nucleotide sequence ID" value="NZ_QJTK01000005.1"/>
</dbReference>
<dbReference type="InterPro" id="IPR025534">
    <property type="entry name" value="DUF4420"/>
</dbReference>
<dbReference type="AlphaFoldDB" id="A0A318U0Q3"/>
<dbReference type="Pfam" id="PF14390">
    <property type="entry name" value="DUF4420"/>
    <property type="match status" value="1"/>
</dbReference>
<evidence type="ECO:0000313" key="1">
    <source>
        <dbReference type="EMBL" id="PYF10384.1"/>
    </source>
</evidence>
<evidence type="ECO:0000313" key="2">
    <source>
        <dbReference type="Proteomes" id="UP000247727"/>
    </source>
</evidence>
<organism evidence="1 2">
    <name type="scientific">Rhodobacter viridis</name>
    <dbReference type="NCBI Taxonomy" id="1054202"/>
    <lineage>
        <taxon>Bacteria</taxon>
        <taxon>Pseudomonadati</taxon>
        <taxon>Pseudomonadota</taxon>
        <taxon>Alphaproteobacteria</taxon>
        <taxon>Rhodobacterales</taxon>
        <taxon>Rhodobacter group</taxon>
        <taxon>Rhodobacter</taxon>
    </lineage>
</organism>
<name>A0A318U0Q3_9RHOB</name>
<dbReference type="Proteomes" id="UP000247727">
    <property type="component" value="Unassembled WGS sequence"/>
</dbReference>
<dbReference type="OrthoDB" id="2808696at2"/>
<protein>
    <submittedName>
        <fullName evidence="1">Putative PD-(D/E)XK family protein DUF4420</fullName>
    </submittedName>
</protein>
<dbReference type="EMBL" id="QJTK01000005">
    <property type="protein sequence ID" value="PYF10384.1"/>
    <property type="molecule type" value="Genomic_DNA"/>
</dbReference>
<gene>
    <name evidence="1" type="ORF">C8J30_105195</name>
</gene>
<comment type="caution">
    <text evidence="1">The sequence shown here is derived from an EMBL/GenBank/DDBJ whole genome shotgun (WGS) entry which is preliminary data.</text>
</comment>
<sequence length="338" mass="36568">MTGWTEDGLLKSWRALAKRDGESDWQFVHLTDVGPVAIKAGCHFPGGREALLVSFPGTVLADGGGLPEGKGFDVMPIKDTTQFAGRSAIGLVRRVEGSLDIFAVMAADVLRALDATSAKTPQALAKSLVGRVSEWQAFMARKRRPMSPQSQIGLAGELCFLDRLCDLLGASEAVELWKGPLHAAQDFHIGTGAVEVKSSMAGTAFLARINSLEQLDTELAPLHLAAVRFEEADDGLALPERVAALRARMSEAGVRRALDALLLLSGYDDEHADHYRRRLRIAETRSFAVGPDFPCLRRATTPGPIRKVVYTLDLDALGQPAQPLEEALFSLGMIHHEP</sequence>
<accession>A0A318U0Q3</accession>
<reference evidence="1 2" key="1">
    <citation type="submission" date="2018-06" db="EMBL/GenBank/DDBJ databases">
        <title>Genomic Encyclopedia of Type Strains, Phase III (KMG-III): the genomes of soil and plant-associated and newly described type strains.</title>
        <authorList>
            <person name="Whitman W."/>
        </authorList>
    </citation>
    <scope>NUCLEOTIDE SEQUENCE [LARGE SCALE GENOMIC DNA]</scope>
    <source>
        <strain evidence="1 2">JA737</strain>
    </source>
</reference>
<proteinExistence type="predicted"/>